<reference evidence="2" key="1">
    <citation type="journal article" date="2019" name="Int. J. Syst. Evol. Microbiol.">
        <title>The Global Catalogue of Microorganisms (GCM) 10K type strain sequencing project: providing services to taxonomists for standard genome sequencing and annotation.</title>
        <authorList>
            <consortium name="The Broad Institute Genomics Platform"/>
            <consortium name="The Broad Institute Genome Sequencing Center for Infectious Disease"/>
            <person name="Wu L."/>
            <person name="Ma J."/>
        </authorList>
    </citation>
    <scope>NUCLEOTIDE SEQUENCE [LARGE SCALE GENOMIC DNA]</scope>
    <source>
        <strain evidence="2">JCM 16703</strain>
    </source>
</reference>
<dbReference type="Proteomes" id="UP001501495">
    <property type="component" value="Unassembled WGS sequence"/>
</dbReference>
<evidence type="ECO:0000313" key="1">
    <source>
        <dbReference type="EMBL" id="GAA4107418.1"/>
    </source>
</evidence>
<evidence type="ECO:0000313" key="2">
    <source>
        <dbReference type="Proteomes" id="UP001501495"/>
    </source>
</evidence>
<proteinExistence type="predicted"/>
<organism evidence="1 2">
    <name type="scientific">Nocardioides fonticola</name>
    <dbReference type="NCBI Taxonomy" id="450363"/>
    <lineage>
        <taxon>Bacteria</taxon>
        <taxon>Bacillati</taxon>
        <taxon>Actinomycetota</taxon>
        <taxon>Actinomycetes</taxon>
        <taxon>Propionibacteriales</taxon>
        <taxon>Nocardioidaceae</taxon>
        <taxon>Nocardioides</taxon>
    </lineage>
</organism>
<accession>A0ABP7X8M2</accession>
<gene>
    <name evidence="1" type="ORF">GCM10022215_00260</name>
</gene>
<dbReference type="EMBL" id="BAAAZH010000001">
    <property type="protein sequence ID" value="GAA4107418.1"/>
    <property type="molecule type" value="Genomic_DNA"/>
</dbReference>
<sequence>MLPFPPSRRSLDLMRRLFLLALGAMVVLPLATVDPAVAIMLFDLEFLTILGSAGVLFLRGDARVLCYAALDTPTMLATRAAIRMTRERPASLLEA</sequence>
<protein>
    <submittedName>
        <fullName evidence="1">Uncharacterized protein</fullName>
    </submittedName>
</protein>
<name>A0ABP7X8M2_9ACTN</name>
<keyword evidence="2" id="KW-1185">Reference proteome</keyword>
<comment type="caution">
    <text evidence="1">The sequence shown here is derived from an EMBL/GenBank/DDBJ whole genome shotgun (WGS) entry which is preliminary data.</text>
</comment>